<evidence type="ECO:0000256" key="3">
    <source>
        <dbReference type="ARBA" id="ARBA00011738"/>
    </source>
</evidence>
<dbReference type="GO" id="GO:0045936">
    <property type="term" value="P:negative regulation of phosphate metabolic process"/>
    <property type="evidence" value="ECO:0007669"/>
    <property type="project" value="InterPro"/>
</dbReference>
<sequence length="227" mass="26512">MDFTRFETELTLLRGTLSKLLSDVLKMLEDSISSLKNKDLVLAQMILDSDEEIDEMNRQIEESVYQILARFRPMGKDLRYAITMIKLSNDLERIGDLSCNIAEKTQQYQNFDIYEILEAKEINQMLKVAIEMIKGAYKAFEERDVDSAIKIWKKDDIVDELEIEVRKKAINRLSDPDFSQELVVPYILLARDIERIADHATNLCEELVYIEIGKEIINIVREEQENK</sequence>
<feature type="domain" description="PhoU" evidence="8">
    <location>
        <begin position="18"/>
        <end position="104"/>
    </location>
</feature>
<accession>A0A0C7P489</accession>
<comment type="similarity">
    <text evidence="2 7">Belongs to the PhoU family.</text>
</comment>
<comment type="subunit">
    <text evidence="3 7">Homodimer.</text>
</comment>
<dbReference type="KEGG" id="dtn:DTL3_1385"/>
<dbReference type="PANTHER" id="PTHR42930">
    <property type="entry name" value="PHOSPHATE-SPECIFIC TRANSPORT SYSTEM ACCESSORY PROTEIN PHOU"/>
    <property type="match status" value="1"/>
</dbReference>
<comment type="subcellular location">
    <subcellularLocation>
        <location evidence="1 7">Cytoplasm</location>
    </subcellularLocation>
</comment>
<evidence type="ECO:0000256" key="1">
    <source>
        <dbReference type="ARBA" id="ARBA00004496"/>
    </source>
</evidence>
<reference evidence="10" key="1">
    <citation type="submission" date="2014-11" db="EMBL/GenBank/DDBJ databases">
        <authorList>
            <person name="Wibberg D."/>
        </authorList>
    </citation>
    <scope>NUCLEOTIDE SEQUENCE [LARGE SCALE GENOMIC DNA]</scope>
    <source>
        <strain evidence="10">L3</strain>
    </source>
</reference>
<dbReference type="NCBIfam" id="TIGR02135">
    <property type="entry name" value="phoU_full"/>
    <property type="match status" value="1"/>
</dbReference>
<evidence type="ECO:0000256" key="5">
    <source>
        <dbReference type="ARBA" id="ARBA00022490"/>
    </source>
</evidence>
<dbReference type="EMBL" id="LN824141">
    <property type="protein sequence ID" value="CEP78679.1"/>
    <property type="molecule type" value="Genomic_DNA"/>
</dbReference>
<dbReference type="InterPro" id="IPR026022">
    <property type="entry name" value="PhoU_dom"/>
</dbReference>
<dbReference type="PATRIC" id="fig|1006576.9.peg.1382"/>
<dbReference type="GO" id="GO:0030643">
    <property type="term" value="P:intracellular phosphate ion homeostasis"/>
    <property type="evidence" value="ECO:0007669"/>
    <property type="project" value="InterPro"/>
</dbReference>
<protein>
    <recommendedName>
        <fullName evidence="7">Phosphate-specific transport system accessory protein PhoU</fullName>
    </recommendedName>
</protein>
<evidence type="ECO:0000313" key="10">
    <source>
        <dbReference type="Proteomes" id="UP000032809"/>
    </source>
</evidence>
<keyword evidence="10" id="KW-1185">Reference proteome</keyword>
<evidence type="ECO:0000259" key="8">
    <source>
        <dbReference type="Pfam" id="PF01895"/>
    </source>
</evidence>
<dbReference type="Proteomes" id="UP000032809">
    <property type="component" value="Chromosome I"/>
</dbReference>
<name>A0A0C7P489_DEFTU</name>
<dbReference type="HOGENOM" id="CLU_078518_3_0_0"/>
<organism evidence="9 10">
    <name type="scientific">Defluviitoga tunisiensis</name>
    <dbReference type="NCBI Taxonomy" id="1006576"/>
    <lineage>
        <taxon>Bacteria</taxon>
        <taxon>Thermotogati</taxon>
        <taxon>Thermotogota</taxon>
        <taxon>Thermotogae</taxon>
        <taxon>Petrotogales</taxon>
        <taxon>Petrotogaceae</taxon>
        <taxon>Defluviitoga</taxon>
    </lineage>
</organism>
<keyword evidence="6 7" id="KW-0592">Phosphate transport</keyword>
<keyword evidence="5 7" id="KW-0963">Cytoplasm</keyword>
<dbReference type="GO" id="GO:0006817">
    <property type="term" value="P:phosphate ion transport"/>
    <property type="evidence" value="ECO:0007669"/>
    <property type="project" value="UniProtKB-KW"/>
</dbReference>
<gene>
    <name evidence="9" type="primary">phoU1-1</name>
    <name evidence="9" type="ORF">DTL3_1385</name>
</gene>
<evidence type="ECO:0000256" key="2">
    <source>
        <dbReference type="ARBA" id="ARBA00008107"/>
    </source>
</evidence>
<evidence type="ECO:0000313" key="9">
    <source>
        <dbReference type="EMBL" id="CEP78679.1"/>
    </source>
</evidence>
<dbReference type="AlphaFoldDB" id="A0A0C7P489"/>
<keyword evidence="4 7" id="KW-0813">Transport</keyword>
<dbReference type="PANTHER" id="PTHR42930:SF3">
    <property type="entry name" value="PHOSPHATE-SPECIFIC TRANSPORT SYSTEM ACCESSORY PROTEIN PHOU"/>
    <property type="match status" value="1"/>
</dbReference>
<dbReference type="RefSeq" id="WP_045088077.1">
    <property type="nucleotide sequence ID" value="NZ_LN824141.1"/>
</dbReference>
<evidence type="ECO:0000256" key="7">
    <source>
        <dbReference type="PIRNR" id="PIRNR003107"/>
    </source>
</evidence>
<feature type="domain" description="PhoU" evidence="8">
    <location>
        <begin position="122"/>
        <end position="206"/>
    </location>
</feature>
<dbReference type="Gene3D" id="1.20.58.220">
    <property type="entry name" value="Phosphate transport system protein phou homolog 2, domain 2"/>
    <property type="match status" value="1"/>
</dbReference>
<dbReference type="OrthoDB" id="9814256at2"/>
<dbReference type="GO" id="GO:0005737">
    <property type="term" value="C:cytoplasm"/>
    <property type="evidence" value="ECO:0007669"/>
    <property type="project" value="UniProtKB-SubCell"/>
</dbReference>
<dbReference type="PIRSF" id="PIRSF003107">
    <property type="entry name" value="PhoU"/>
    <property type="match status" value="1"/>
</dbReference>
<comment type="function">
    <text evidence="7">Plays a role in the regulation of phosphate uptake.</text>
</comment>
<dbReference type="InterPro" id="IPR038078">
    <property type="entry name" value="PhoU-like_sf"/>
</dbReference>
<evidence type="ECO:0000256" key="6">
    <source>
        <dbReference type="ARBA" id="ARBA00022592"/>
    </source>
</evidence>
<proteinExistence type="inferred from homology"/>
<dbReference type="InterPro" id="IPR028366">
    <property type="entry name" value="PhoU"/>
</dbReference>
<dbReference type="STRING" id="1006576.DTL3_1385"/>
<dbReference type="SUPFAM" id="SSF109755">
    <property type="entry name" value="PhoU-like"/>
    <property type="match status" value="1"/>
</dbReference>
<dbReference type="FunFam" id="1.20.58.220:FF:000004">
    <property type="entry name" value="Phosphate-specific transport system accessory protein PhoU"/>
    <property type="match status" value="1"/>
</dbReference>
<dbReference type="Pfam" id="PF01895">
    <property type="entry name" value="PhoU"/>
    <property type="match status" value="2"/>
</dbReference>
<evidence type="ECO:0000256" key="4">
    <source>
        <dbReference type="ARBA" id="ARBA00022448"/>
    </source>
</evidence>